<evidence type="ECO:0000256" key="1">
    <source>
        <dbReference type="SAM" id="Coils"/>
    </source>
</evidence>
<protein>
    <recommendedName>
        <fullName evidence="4">Trichohyalin-plectin-homology domain-containing protein</fullName>
    </recommendedName>
</protein>
<keyword evidence="1" id="KW-0175">Coiled coil</keyword>
<feature type="region of interest" description="Disordered" evidence="2">
    <location>
        <begin position="280"/>
        <end position="358"/>
    </location>
</feature>
<reference evidence="3" key="1">
    <citation type="submission" date="2021-01" db="EMBL/GenBank/DDBJ databases">
        <authorList>
            <person name="Corre E."/>
            <person name="Pelletier E."/>
            <person name="Niang G."/>
            <person name="Scheremetjew M."/>
            <person name="Finn R."/>
            <person name="Kale V."/>
            <person name="Holt S."/>
            <person name="Cochrane G."/>
            <person name="Meng A."/>
            <person name="Brown T."/>
            <person name="Cohen L."/>
        </authorList>
    </citation>
    <scope>NUCLEOTIDE SEQUENCE</scope>
    <source>
        <strain evidence="3">NIES-2562</strain>
    </source>
</reference>
<gene>
    <name evidence="3" type="ORF">PBIL07802_LOCUS31830</name>
</gene>
<organism evidence="3">
    <name type="scientific">Palpitomonas bilix</name>
    <dbReference type="NCBI Taxonomy" id="652834"/>
    <lineage>
        <taxon>Eukaryota</taxon>
        <taxon>Eukaryota incertae sedis</taxon>
    </lineage>
</organism>
<evidence type="ECO:0000256" key="2">
    <source>
        <dbReference type="SAM" id="MobiDB-lite"/>
    </source>
</evidence>
<evidence type="ECO:0000313" key="3">
    <source>
        <dbReference type="EMBL" id="CAE0269477.1"/>
    </source>
</evidence>
<dbReference type="AlphaFoldDB" id="A0A7S3GKQ2"/>
<dbReference type="EMBL" id="HBIB01048383">
    <property type="protein sequence ID" value="CAE0269477.1"/>
    <property type="molecule type" value="Transcribed_RNA"/>
</dbReference>
<feature type="compositionally biased region" description="Basic and acidic residues" evidence="2">
    <location>
        <begin position="280"/>
        <end position="350"/>
    </location>
</feature>
<evidence type="ECO:0008006" key="4">
    <source>
        <dbReference type="Google" id="ProtNLM"/>
    </source>
</evidence>
<accession>A0A7S3GKQ2</accession>
<name>A0A7S3GKQ2_9EUKA</name>
<feature type="coiled-coil region" evidence="1">
    <location>
        <begin position="505"/>
        <end position="532"/>
    </location>
</feature>
<proteinExistence type="predicted"/>
<sequence>MSARSLASPQSAGEQKKKLADSLIKKFNKKFNGPLNNPHLSSIIVAEVGKLLQKAKISPGDLEQVEAKISREAVSESSAVLRNEDVRLRKIKAEMSSKGGLPAALLSKEDRKILPKELKKTIASPKKKPAARVSVNMLENTVRARNAQLDKQKAKHTSVFSSLGMVGPATPDSDAGNILVGAKSLPLDQAVDPWSVLIMHDVKKYEDERKQREEQKRLQREQWKRELDDQVKINERKKKEAAMEEVKYAEEEQDQLRVADIQEKKKKEAKMMINTKLKEERAKTVAELQEQKRRQLEEQKEEEKSEVRRMEAEIARAERRQQRKREEEAERAKRLQEENKEQRKMREEERKKKHRMDLEYAASQARMLDDLERRRLEALGKIKEKMKTIEVMGDTLGHSILEKEEEDERRAEMWRQAYEKKQLKIEREREERIEKLRQESILSLEEQKQLRELERQKQKLEEDKMAIQFKAQAIKARQEAEVKERMTKEKYLQYKRELEKDIQRRAQMTMEADRLKMTKEELELNRHLLEDSLV</sequence>